<keyword evidence="5" id="KW-1185">Reference proteome</keyword>
<evidence type="ECO:0000256" key="2">
    <source>
        <dbReference type="ARBA" id="ARBA00023242"/>
    </source>
</evidence>
<evidence type="ECO:0000313" key="4">
    <source>
        <dbReference type="EMBL" id="KAK2108165.1"/>
    </source>
</evidence>
<dbReference type="EMBL" id="JASSZA010000006">
    <property type="protein sequence ID" value="KAK2108165.1"/>
    <property type="molecule type" value="Genomic_DNA"/>
</dbReference>
<reference evidence="4 5" key="1">
    <citation type="submission" date="2023-05" db="EMBL/GenBank/DDBJ databases">
        <title>B98-5 Cell Line De Novo Hybrid Assembly: An Optical Mapping Approach.</title>
        <authorList>
            <person name="Kananen K."/>
            <person name="Auerbach J.A."/>
            <person name="Kautto E."/>
            <person name="Blachly J.S."/>
        </authorList>
    </citation>
    <scope>NUCLEOTIDE SEQUENCE [LARGE SCALE GENOMIC DNA]</scope>
    <source>
        <strain evidence="4">B95-8</strain>
        <tissue evidence="4">Cell line</tissue>
    </source>
</reference>
<dbReference type="PANTHER" id="PTHR11269">
    <property type="entry name" value="PERIOD CIRCADIAN PROTEIN"/>
    <property type="match status" value="1"/>
</dbReference>
<name>A0ABQ9VGF4_SAGOE</name>
<keyword evidence="2" id="KW-0539">Nucleus</keyword>
<feature type="region of interest" description="Disordered" evidence="3">
    <location>
        <begin position="278"/>
        <end position="298"/>
    </location>
</feature>
<dbReference type="InterPro" id="IPR050760">
    <property type="entry name" value="Period_circadian_regulator"/>
</dbReference>
<evidence type="ECO:0000313" key="5">
    <source>
        <dbReference type="Proteomes" id="UP001266305"/>
    </source>
</evidence>
<gene>
    <name evidence="4" type="primary">PER2_2</name>
    <name evidence="4" type="ORF">P7K49_013330</name>
</gene>
<comment type="subcellular location">
    <subcellularLocation>
        <location evidence="1">Nucleus</location>
    </subcellularLocation>
</comment>
<protein>
    <submittedName>
        <fullName evidence="4">Period circadian protein 2</fullName>
    </submittedName>
</protein>
<dbReference type="Proteomes" id="UP001266305">
    <property type="component" value="Unassembled WGS sequence"/>
</dbReference>
<proteinExistence type="predicted"/>
<evidence type="ECO:0000256" key="1">
    <source>
        <dbReference type="ARBA" id="ARBA00004123"/>
    </source>
</evidence>
<feature type="compositionally biased region" description="Basic residues" evidence="3">
    <location>
        <begin position="133"/>
        <end position="146"/>
    </location>
</feature>
<feature type="region of interest" description="Disordered" evidence="3">
    <location>
        <begin position="84"/>
        <end position="183"/>
    </location>
</feature>
<accession>A0ABQ9VGF4</accession>
<feature type="region of interest" description="Disordered" evidence="3">
    <location>
        <begin position="1"/>
        <end position="29"/>
    </location>
</feature>
<sequence length="399" mass="41968">MAPISPGDAPSWLSQPQGWASDSKVGKSPWSWCGSCSLGQVSLGRLKVKGYSKIDELLHPLSWFRSLAPDLPYPQTGPAFVRDATSSFPPWDAGTGIRASEPKKPETTHHRDPALPATPGLRNASGIDSPWKKAGKNRKLKSKRVKPRDSSESTGSGGLVPARPPLTGLNTTAWSPSDTSQSSCPAMPFPTPVPAYSLPVFPAPGTVAAPPMPPHASFPVSAVPVELQHQLAVQPPPFPAPLAPVMAFMLPSYSFPLGTPNLPQAFFPSQPHFPSHPTLTSEMAPASQPEFPSRTSIPRQPCTCPATRASPPSAVGRASPPLFQSRCSSPLQLNLLQLEEAPEGGTGAVGTTGATETAAVGLDCKPGTSQDQQPKAPLTSLAHVASVQEEERDTALKPV</sequence>
<evidence type="ECO:0000256" key="3">
    <source>
        <dbReference type="SAM" id="MobiDB-lite"/>
    </source>
</evidence>
<feature type="compositionally biased region" description="Basic and acidic residues" evidence="3">
    <location>
        <begin position="100"/>
        <end position="113"/>
    </location>
</feature>
<organism evidence="4 5">
    <name type="scientific">Saguinus oedipus</name>
    <name type="common">Cotton-top tamarin</name>
    <name type="synonym">Oedipomidas oedipus</name>
    <dbReference type="NCBI Taxonomy" id="9490"/>
    <lineage>
        <taxon>Eukaryota</taxon>
        <taxon>Metazoa</taxon>
        <taxon>Chordata</taxon>
        <taxon>Craniata</taxon>
        <taxon>Vertebrata</taxon>
        <taxon>Euteleostomi</taxon>
        <taxon>Mammalia</taxon>
        <taxon>Eutheria</taxon>
        <taxon>Euarchontoglires</taxon>
        <taxon>Primates</taxon>
        <taxon>Haplorrhini</taxon>
        <taxon>Platyrrhini</taxon>
        <taxon>Cebidae</taxon>
        <taxon>Callitrichinae</taxon>
        <taxon>Saguinus</taxon>
    </lineage>
</organism>
<feature type="compositionally biased region" description="Polar residues" evidence="3">
    <location>
        <begin position="168"/>
        <end position="183"/>
    </location>
</feature>
<dbReference type="PANTHER" id="PTHR11269:SF9">
    <property type="entry name" value="PERIOD CIRCADIAN PROTEIN HOMOLOG 2"/>
    <property type="match status" value="1"/>
</dbReference>
<comment type="caution">
    <text evidence="4">The sequence shown here is derived from an EMBL/GenBank/DDBJ whole genome shotgun (WGS) entry which is preliminary data.</text>
</comment>